<sequence>MESLRQALPNLFANPGNQLTALDRIYTDPLRANWNDVFGSWLAHVPPIAQRAGACWLQGMLKSIGCEARQDESIRRKARGARPTEACFLMR</sequence>
<dbReference type="AlphaFoldDB" id="A0A1D8IN80"/>
<reference evidence="2" key="1">
    <citation type="submission" date="2016-09" db="EMBL/GenBank/DDBJ databases">
        <title>Acidihalobacter prosperus F5.</title>
        <authorList>
            <person name="Khaleque H.N."/>
            <person name="Ramsay J.P."/>
            <person name="Kaksonen A.H."/>
            <person name="Boxall N.J."/>
            <person name="Watkin E.L.J."/>
        </authorList>
    </citation>
    <scope>NUCLEOTIDE SEQUENCE [LARGE SCALE GENOMIC DNA]</scope>
    <source>
        <strain evidence="2">F5</strain>
    </source>
</reference>
<protein>
    <submittedName>
        <fullName evidence="1">Uncharacterized protein</fullName>
    </submittedName>
</protein>
<gene>
    <name evidence="1" type="ORF">BI364_08090</name>
</gene>
<keyword evidence="2" id="KW-1185">Reference proteome</keyword>
<dbReference type="Proteomes" id="UP000095401">
    <property type="component" value="Chromosome"/>
</dbReference>
<dbReference type="EMBL" id="CP017415">
    <property type="protein sequence ID" value="AOU97930.1"/>
    <property type="molecule type" value="Genomic_DNA"/>
</dbReference>
<dbReference type="KEGG" id="aprs:BI364_08090"/>
<evidence type="ECO:0000313" key="1">
    <source>
        <dbReference type="EMBL" id="AOU97930.1"/>
    </source>
</evidence>
<evidence type="ECO:0000313" key="2">
    <source>
        <dbReference type="Proteomes" id="UP000095401"/>
    </source>
</evidence>
<proteinExistence type="predicted"/>
<name>A0A1D8IN80_9GAMM</name>
<organism evidence="1 2">
    <name type="scientific">Acidihalobacter yilgarnensis</name>
    <dbReference type="NCBI Taxonomy" id="2819280"/>
    <lineage>
        <taxon>Bacteria</taxon>
        <taxon>Pseudomonadati</taxon>
        <taxon>Pseudomonadota</taxon>
        <taxon>Gammaproteobacteria</taxon>
        <taxon>Chromatiales</taxon>
        <taxon>Ectothiorhodospiraceae</taxon>
        <taxon>Acidihalobacter</taxon>
    </lineage>
</organism>
<accession>A0A1D8IN80</accession>